<dbReference type="EMBL" id="BAAAKV010000121">
    <property type="protein sequence ID" value="GAA1201361.1"/>
    <property type="molecule type" value="Genomic_DNA"/>
</dbReference>
<sequence>MPWDLKISASELRASAGAADDLVTDLGPSLKRAVDDLCAAAASFGGWSAGPRIEETGDGWGTAIGALRDNLTQHAQGLRLLANGRDVVESDVIACFRGW</sequence>
<dbReference type="Proteomes" id="UP001501371">
    <property type="component" value="Unassembled WGS sequence"/>
</dbReference>
<accession>A0ABP4FWU4</accession>
<protein>
    <recommendedName>
        <fullName evidence="3">WXG100 family type VII secretion target</fullName>
    </recommendedName>
</protein>
<name>A0ABP4FWU4_9ACTN</name>
<evidence type="ECO:0000313" key="2">
    <source>
        <dbReference type="Proteomes" id="UP001501371"/>
    </source>
</evidence>
<keyword evidence="2" id="KW-1185">Reference proteome</keyword>
<reference evidence="2" key="1">
    <citation type="journal article" date="2019" name="Int. J. Syst. Evol. Microbiol.">
        <title>The Global Catalogue of Microorganisms (GCM) 10K type strain sequencing project: providing services to taxonomists for standard genome sequencing and annotation.</title>
        <authorList>
            <consortium name="The Broad Institute Genomics Platform"/>
            <consortium name="The Broad Institute Genome Sequencing Center for Infectious Disease"/>
            <person name="Wu L."/>
            <person name="Ma J."/>
        </authorList>
    </citation>
    <scope>NUCLEOTIDE SEQUENCE [LARGE SCALE GENOMIC DNA]</scope>
    <source>
        <strain evidence="2">JCM 12696</strain>
    </source>
</reference>
<gene>
    <name evidence="1" type="ORF">GCM10009654_67180</name>
</gene>
<comment type="caution">
    <text evidence="1">The sequence shown here is derived from an EMBL/GenBank/DDBJ whole genome shotgun (WGS) entry which is preliminary data.</text>
</comment>
<evidence type="ECO:0008006" key="3">
    <source>
        <dbReference type="Google" id="ProtNLM"/>
    </source>
</evidence>
<proteinExistence type="predicted"/>
<evidence type="ECO:0000313" key="1">
    <source>
        <dbReference type="EMBL" id="GAA1201361.1"/>
    </source>
</evidence>
<organism evidence="1 2">
    <name type="scientific">Streptomyces hebeiensis</name>
    <dbReference type="NCBI Taxonomy" id="229486"/>
    <lineage>
        <taxon>Bacteria</taxon>
        <taxon>Bacillati</taxon>
        <taxon>Actinomycetota</taxon>
        <taxon>Actinomycetes</taxon>
        <taxon>Kitasatosporales</taxon>
        <taxon>Streptomycetaceae</taxon>
        <taxon>Streptomyces</taxon>
    </lineage>
</organism>
<dbReference type="RefSeq" id="WP_344285362.1">
    <property type="nucleotide sequence ID" value="NZ_BAAAKV010000121.1"/>
</dbReference>